<protein>
    <recommendedName>
        <fullName evidence="3">AB hydrolase-1 domain-containing protein</fullName>
    </recommendedName>
</protein>
<name>U1FUZ1_ENDPU</name>
<proteinExistence type="predicted"/>
<sequence>MRSEGNVYNPVPERIPKVRDADEFQRMRAKATELACDIRLHRSFRLPPNPSIGRNRTIRVSYSDVGYLGSSSTTAEIEDPESYHVPVVLWAGGMFGGRYQAFANDDLCKKYRVRFLAIDRNGIGGSDSVSLDQRVATWLDIVPALLDHIGIQHVHLAAHSAGTIFVLNTILHQRHLLHPTKPFAAFFGPWVHPSKSGKWRLAAVGLLPELAIGTWHHWAKMINQSIAPVLTASGVSVTKAARTSVNGISGSKVTEDPTVGDGAEAAWRKASEAVITNYVFAESVEGASQEALLCLRKGSTAWGDWQDIDEAVSRIAENERKSQGPSRMGAKEKLKIQIFFAEDDEMIGKGGQAWLESCFTQDGVTEYISLESEVVAGTDHNDVLALQNGAIEKMVRAIGQVPSRTRDAEDRSRER</sequence>
<organism evidence="1 2">
    <name type="scientific">Endocarpon pusillum (strain Z07020 / HMAS-L-300199)</name>
    <name type="common">Lichen-forming fungus</name>
    <dbReference type="NCBI Taxonomy" id="1263415"/>
    <lineage>
        <taxon>Eukaryota</taxon>
        <taxon>Fungi</taxon>
        <taxon>Dikarya</taxon>
        <taxon>Ascomycota</taxon>
        <taxon>Pezizomycotina</taxon>
        <taxon>Eurotiomycetes</taxon>
        <taxon>Chaetothyriomycetidae</taxon>
        <taxon>Verrucariales</taxon>
        <taxon>Verrucariaceae</taxon>
        <taxon>Endocarpon</taxon>
    </lineage>
</organism>
<dbReference type="OrthoDB" id="294702at2759"/>
<evidence type="ECO:0000313" key="2">
    <source>
        <dbReference type="Proteomes" id="UP000019373"/>
    </source>
</evidence>
<dbReference type="InterPro" id="IPR050471">
    <property type="entry name" value="AB_hydrolase"/>
</dbReference>
<gene>
    <name evidence="1" type="ORF">EPUS_07178</name>
</gene>
<dbReference type="Gene3D" id="3.40.50.1820">
    <property type="entry name" value="alpha/beta hydrolase"/>
    <property type="match status" value="1"/>
</dbReference>
<evidence type="ECO:0000313" key="1">
    <source>
        <dbReference type="EMBL" id="ERF68617.1"/>
    </source>
</evidence>
<keyword evidence="2" id="KW-1185">Reference proteome</keyword>
<dbReference type="PANTHER" id="PTHR43433:SF10">
    <property type="entry name" value="AB HYDROLASE-1 DOMAIN-CONTAINING PROTEIN"/>
    <property type="match status" value="1"/>
</dbReference>
<dbReference type="EMBL" id="KE721514">
    <property type="protein sequence ID" value="ERF68617.1"/>
    <property type="molecule type" value="Genomic_DNA"/>
</dbReference>
<evidence type="ECO:0008006" key="3">
    <source>
        <dbReference type="Google" id="ProtNLM"/>
    </source>
</evidence>
<dbReference type="InterPro" id="IPR029058">
    <property type="entry name" value="AB_hydrolase_fold"/>
</dbReference>
<dbReference type="AlphaFoldDB" id="U1FUZ1"/>
<dbReference type="eggNOG" id="ENOG502SI41">
    <property type="taxonomic scope" value="Eukaryota"/>
</dbReference>
<reference evidence="2" key="1">
    <citation type="journal article" date="2014" name="BMC Genomics">
        <title>Genome characteristics reveal the impact of lichenization on lichen-forming fungus Endocarpon pusillum Hedwig (Verrucariales, Ascomycota).</title>
        <authorList>
            <person name="Wang Y.-Y."/>
            <person name="Liu B."/>
            <person name="Zhang X.-Y."/>
            <person name="Zhou Q.-M."/>
            <person name="Zhang T."/>
            <person name="Li H."/>
            <person name="Yu Y.-F."/>
            <person name="Zhang X.-L."/>
            <person name="Hao X.-Y."/>
            <person name="Wang M."/>
            <person name="Wang L."/>
            <person name="Wei J.-C."/>
        </authorList>
    </citation>
    <scope>NUCLEOTIDE SEQUENCE [LARGE SCALE GENOMIC DNA]</scope>
    <source>
        <strain evidence="2">Z07020 / HMAS-L-300199</strain>
    </source>
</reference>
<dbReference type="PANTHER" id="PTHR43433">
    <property type="entry name" value="HYDROLASE, ALPHA/BETA FOLD FAMILY PROTEIN"/>
    <property type="match status" value="1"/>
</dbReference>
<dbReference type="RefSeq" id="XP_007805737.1">
    <property type="nucleotide sequence ID" value="XM_007807546.1"/>
</dbReference>
<dbReference type="Proteomes" id="UP000019373">
    <property type="component" value="Unassembled WGS sequence"/>
</dbReference>
<dbReference type="OMA" id="DRPGMGN"/>
<dbReference type="GeneID" id="19242063"/>
<accession>U1FUZ1</accession>
<dbReference type="SUPFAM" id="SSF53474">
    <property type="entry name" value="alpha/beta-Hydrolases"/>
    <property type="match status" value="1"/>
</dbReference>
<dbReference type="HOGENOM" id="CLU_041682_1_0_1"/>